<dbReference type="AlphaFoldDB" id="A0AAV8V568"/>
<dbReference type="Gene3D" id="3.60.10.10">
    <property type="entry name" value="Endonuclease/exonuclease/phosphatase"/>
    <property type="match status" value="1"/>
</dbReference>
<comment type="caution">
    <text evidence="12">The sequence shown here is derived from an EMBL/GenBank/DDBJ whole genome shotgun (WGS) entry which is preliminary data.</text>
</comment>
<keyword evidence="10" id="KW-0539">Nucleus</keyword>
<dbReference type="SUPFAM" id="SSF56219">
    <property type="entry name" value="DNase I-like"/>
    <property type="match status" value="1"/>
</dbReference>
<comment type="cofactor">
    <cofactor evidence="1">
        <name>Mn(2+)</name>
        <dbReference type="ChEBI" id="CHEBI:29035"/>
    </cofactor>
</comment>
<dbReference type="InterPro" id="IPR005135">
    <property type="entry name" value="Endo/exonuclease/phosphatase"/>
</dbReference>
<reference evidence="12 13" key="1">
    <citation type="journal article" date="2023" name="Nat. Commun.">
        <title>Origin of minicircular mitochondrial genomes in red algae.</title>
        <authorList>
            <person name="Lee Y."/>
            <person name="Cho C.H."/>
            <person name="Lee Y.M."/>
            <person name="Park S.I."/>
            <person name="Yang J.H."/>
            <person name="West J.A."/>
            <person name="Bhattacharya D."/>
            <person name="Yoon H.S."/>
        </authorList>
    </citation>
    <scope>NUCLEOTIDE SEQUENCE [LARGE SCALE GENOMIC DNA]</scope>
    <source>
        <strain evidence="12 13">CCMP1338</strain>
        <tissue evidence="12">Whole cell</tissue>
    </source>
</reference>
<dbReference type="PANTHER" id="PTHR15822:SF4">
    <property type="entry name" value="TYROSYL-DNA PHOSPHODIESTERASE 2"/>
    <property type="match status" value="1"/>
</dbReference>
<comment type="cofactor">
    <cofactor evidence="2">
        <name>Mg(2+)</name>
        <dbReference type="ChEBI" id="CHEBI:18420"/>
    </cofactor>
</comment>
<evidence type="ECO:0000256" key="2">
    <source>
        <dbReference type="ARBA" id="ARBA00001946"/>
    </source>
</evidence>
<evidence type="ECO:0000256" key="6">
    <source>
        <dbReference type="ARBA" id="ARBA00022763"/>
    </source>
</evidence>
<evidence type="ECO:0000313" key="12">
    <source>
        <dbReference type="EMBL" id="KAJ8909222.1"/>
    </source>
</evidence>
<accession>A0AAV8V568</accession>
<proteinExistence type="predicted"/>
<keyword evidence="13" id="KW-1185">Reference proteome</keyword>
<dbReference type="InterPro" id="IPR051547">
    <property type="entry name" value="TDP2-like"/>
</dbReference>
<comment type="subcellular location">
    <subcellularLocation>
        <location evidence="3">Nucleus</location>
        <location evidence="3">PML body</location>
    </subcellularLocation>
</comment>
<dbReference type="GO" id="GO:0004518">
    <property type="term" value="F:nuclease activity"/>
    <property type="evidence" value="ECO:0007669"/>
    <property type="project" value="UniProtKB-KW"/>
</dbReference>
<evidence type="ECO:0000256" key="10">
    <source>
        <dbReference type="ARBA" id="ARBA00023242"/>
    </source>
</evidence>
<gene>
    <name evidence="12" type="ORF">NDN08_005914</name>
</gene>
<dbReference type="GO" id="GO:0016787">
    <property type="term" value="F:hydrolase activity"/>
    <property type="evidence" value="ECO:0007669"/>
    <property type="project" value="UniProtKB-KW"/>
</dbReference>
<organism evidence="12 13">
    <name type="scientific">Rhodosorus marinus</name>
    <dbReference type="NCBI Taxonomy" id="101924"/>
    <lineage>
        <taxon>Eukaryota</taxon>
        <taxon>Rhodophyta</taxon>
        <taxon>Stylonematophyceae</taxon>
        <taxon>Stylonematales</taxon>
        <taxon>Stylonemataceae</taxon>
        <taxon>Rhodosorus</taxon>
    </lineage>
</organism>
<dbReference type="EMBL" id="JAMWBK010000001">
    <property type="protein sequence ID" value="KAJ8909222.1"/>
    <property type="molecule type" value="Genomic_DNA"/>
</dbReference>
<keyword evidence="7" id="KW-0378">Hydrolase</keyword>
<name>A0AAV8V568_9RHOD</name>
<feature type="domain" description="Endonuclease/exonuclease/phosphatase" evidence="11">
    <location>
        <begin position="71"/>
        <end position="297"/>
    </location>
</feature>
<keyword evidence="6" id="KW-0227">DNA damage</keyword>
<dbReference type="GO" id="GO:0006281">
    <property type="term" value="P:DNA repair"/>
    <property type="evidence" value="ECO:0007669"/>
    <property type="project" value="UniProtKB-KW"/>
</dbReference>
<dbReference type="Proteomes" id="UP001157974">
    <property type="component" value="Unassembled WGS sequence"/>
</dbReference>
<dbReference type="GO" id="GO:0046872">
    <property type="term" value="F:metal ion binding"/>
    <property type="evidence" value="ECO:0007669"/>
    <property type="project" value="UniProtKB-KW"/>
</dbReference>
<evidence type="ECO:0000256" key="1">
    <source>
        <dbReference type="ARBA" id="ARBA00001936"/>
    </source>
</evidence>
<dbReference type="PANTHER" id="PTHR15822">
    <property type="entry name" value="TRAF AND TNF RECEPTOR-ASSOCIATED PROTEIN"/>
    <property type="match status" value="1"/>
</dbReference>
<keyword evidence="5" id="KW-0479">Metal-binding</keyword>
<evidence type="ECO:0000259" key="11">
    <source>
        <dbReference type="Pfam" id="PF03372"/>
    </source>
</evidence>
<dbReference type="Pfam" id="PF03372">
    <property type="entry name" value="Exo_endo_phos"/>
    <property type="match status" value="1"/>
</dbReference>
<dbReference type="InterPro" id="IPR036691">
    <property type="entry name" value="Endo/exonu/phosph_ase_sf"/>
</dbReference>
<evidence type="ECO:0000256" key="8">
    <source>
        <dbReference type="ARBA" id="ARBA00022842"/>
    </source>
</evidence>
<keyword evidence="8" id="KW-0460">Magnesium</keyword>
<sequence>MVSMTCFVGASNGRITKKPPLRSLSSSQGQWLRARNYLARAVTCVHLQPMRQDERIRPDENHELRQHISVATYNVYMDGHLAFPGNLKTAHVIAQSGADIVCLQETNRCWEKFLLEQQSVTEAYQHIRFLHHRWRHGGVAILSKLPLGASDLVSKEIFFGWYPAWKTSVIVDERISELEIVNLHLRAAFPSLPWKVEKQRLQEVQTHCECLLEDQGKIPTIVLGDLNTSNALCTRFLEQEMGLVNALSQHCSSSRTHTWHGKFLGLKLRAVYDHVFYNPALLTCVGAEVVEAGGSDHYPLITQFQFQPGLE</sequence>
<keyword evidence="9" id="KW-0234">DNA repair</keyword>
<keyword evidence="4" id="KW-0540">Nuclease</keyword>
<protein>
    <recommendedName>
        <fullName evidence="11">Endonuclease/exonuclease/phosphatase domain-containing protein</fullName>
    </recommendedName>
</protein>
<evidence type="ECO:0000256" key="3">
    <source>
        <dbReference type="ARBA" id="ARBA00004322"/>
    </source>
</evidence>
<evidence type="ECO:0000256" key="5">
    <source>
        <dbReference type="ARBA" id="ARBA00022723"/>
    </source>
</evidence>
<evidence type="ECO:0000313" key="13">
    <source>
        <dbReference type="Proteomes" id="UP001157974"/>
    </source>
</evidence>
<evidence type="ECO:0000256" key="4">
    <source>
        <dbReference type="ARBA" id="ARBA00022722"/>
    </source>
</evidence>
<evidence type="ECO:0000256" key="9">
    <source>
        <dbReference type="ARBA" id="ARBA00023204"/>
    </source>
</evidence>
<evidence type="ECO:0000256" key="7">
    <source>
        <dbReference type="ARBA" id="ARBA00022801"/>
    </source>
</evidence>